<organism evidence="1 2">
    <name type="scientific">Planctomyces bekefii</name>
    <dbReference type="NCBI Taxonomy" id="1653850"/>
    <lineage>
        <taxon>Bacteria</taxon>
        <taxon>Pseudomonadati</taxon>
        <taxon>Planctomycetota</taxon>
        <taxon>Planctomycetia</taxon>
        <taxon>Planctomycetales</taxon>
        <taxon>Planctomycetaceae</taxon>
        <taxon>Planctomyces</taxon>
    </lineage>
</organism>
<keyword evidence="2" id="KW-1185">Reference proteome</keyword>
<evidence type="ECO:0000313" key="1">
    <source>
        <dbReference type="EMBL" id="TWW08981.1"/>
    </source>
</evidence>
<reference evidence="1 2" key="2">
    <citation type="submission" date="2019-08" db="EMBL/GenBank/DDBJ databases">
        <authorList>
            <person name="Henke P."/>
        </authorList>
    </citation>
    <scope>NUCLEOTIDE SEQUENCE [LARGE SCALE GENOMIC DNA]</scope>
    <source>
        <strain evidence="1">Phe10_nw2017</strain>
    </source>
</reference>
<comment type="caution">
    <text evidence="1">The sequence shown here is derived from an EMBL/GenBank/DDBJ whole genome shotgun (WGS) entry which is preliminary data.</text>
</comment>
<sequence>MIVSTTSKNYALVAGGSIALEGITGFSVGGSAAVRINTLGETVSETISTPAGDVTLNFPTTTEILQVSGSVSLNISDYVDASAAITVKKETAGDLTHLKVTASDVTAFLGVGASTASTSDDMGVRLTSGALDLRWTKNTAANTSYYALGARGTASLAGINGLILTGSLQAERNTGPNSVTLDFGTTSTTDDLTLEPGAKRFGGTAELAISGFVSISGSFGFEESTETIGGTETTRIKVAAAGIQTFLGSGGTGVRLSDGQIGAVIDKPVGGEAKYAVVVSGTAALVGIPGLTLNGTMNARINRLGAAINTVISTPAGPVQVKFDDGTNVTQFGGSARLAIGGFVELTGSFGIEKQGETLLVGVAGVEAFLGVNGGTSSAIGLKVSNGNLGLVLKNGSYALKTSGDVGLVGLTGLSISGVLQRAGQSTGNGRQ</sequence>
<reference evidence="1 2" key="1">
    <citation type="submission" date="2019-08" db="EMBL/GenBank/DDBJ databases">
        <title>100 year-old enigma solved: identification of Planctomyces bekefii, the type genus and species of the phylum Planctomycetes.</title>
        <authorList>
            <person name="Svetlana D.N."/>
            <person name="Overmann J."/>
        </authorList>
    </citation>
    <scope>NUCLEOTIDE SEQUENCE [LARGE SCALE GENOMIC DNA]</scope>
    <source>
        <strain evidence="1">Phe10_nw2017</strain>
    </source>
</reference>
<evidence type="ECO:0000313" key="2">
    <source>
        <dbReference type="Proteomes" id="UP000321083"/>
    </source>
</evidence>
<dbReference type="Proteomes" id="UP000321083">
    <property type="component" value="Unassembled WGS sequence"/>
</dbReference>
<protein>
    <submittedName>
        <fullName evidence="1">Uncharacterized protein</fullName>
    </submittedName>
</protein>
<dbReference type="EMBL" id="SRHE01000430">
    <property type="protein sequence ID" value="TWW08981.1"/>
    <property type="molecule type" value="Genomic_DNA"/>
</dbReference>
<dbReference type="AlphaFoldDB" id="A0A5C6M7F6"/>
<accession>A0A5C6M7F6</accession>
<proteinExistence type="predicted"/>
<gene>
    <name evidence="1" type="ORF">E3A20_18910</name>
</gene>
<name>A0A5C6M7F6_9PLAN</name>